<dbReference type="EMBL" id="MT144588">
    <property type="protein sequence ID" value="QJH93465.1"/>
    <property type="molecule type" value="Genomic_DNA"/>
</dbReference>
<sequence>MAQKAKKKQKTKKITVRRLSDMRVRASGFVPLGANAREFAVVKGVQTMFDIKLLEAAQAEITGIVNVLKAGQPDPQAQEALSDKIQLVIGNVAKAGGFSIEDTPVPPVFAQELGALVSILKNVDKEARARDLTLGDMTAAVVEKAEALAAQVAQQATDPAPAPTATPAVAPTVAVADSTPAPVIDPAPVAAVAPVQTPALSAAPAAVAPAPAPATQPAETPVADDAQNVTKGELKAMFTDMVAQLKSEIQVVKAAAPSFRLVPPSTAHVETVVDPAAQQAAQREADFGSTISDLDSMDLTRRVTGGKRQY</sequence>
<accession>A0A6H1Z951</accession>
<gene>
    <name evidence="1" type="ORF">TM448A00064_0076</name>
    <name evidence="2" type="ORF">TM448B00061_0085</name>
</gene>
<dbReference type="EMBL" id="MT143971">
    <property type="protein sequence ID" value="QJA43897.1"/>
    <property type="molecule type" value="Genomic_DNA"/>
</dbReference>
<name>A0A6H1Z951_9ZZZZ</name>
<reference evidence="1" key="1">
    <citation type="submission" date="2020-03" db="EMBL/GenBank/DDBJ databases">
        <title>The deep terrestrial virosphere.</title>
        <authorList>
            <person name="Holmfeldt K."/>
            <person name="Nilsson E."/>
            <person name="Simone D."/>
            <person name="Lopez-Fernandez M."/>
            <person name="Wu X."/>
            <person name="de Brujin I."/>
            <person name="Lundin D."/>
            <person name="Andersson A."/>
            <person name="Bertilsson S."/>
            <person name="Dopson M."/>
        </authorList>
    </citation>
    <scope>NUCLEOTIDE SEQUENCE</scope>
    <source>
        <strain evidence="1">TM448A00064</strain>
        <strain evidence="2">TM448B00061</strain>
    </source>
</reference>
<proteinExistence type="predicted"/>
<evidence type="ECO:0000313" key="1">
    <source>
        <dbReference type="EMBL" id="QJA43897.1"/>
    </source>
</evidence>
<protein>
    <submittedName>
        <fullName evidence="1">Uncharacterized protein</fullName>
    </submittedName>
</protein>
<dbReference type="AlphaFoldDB" id="A0A6H1Z951"/>
<organism evidence="1">
    <name type="scientific">viral metagenome</name>
    <dbReference type="NCBI Taxonomy" id="1070528"/>
    <lineage>
        <taxon>unclassified sequences</taxon>
        <taxon>metagenomes</taxon>
        <taxon>organismal metagenomes</taxon>
    </lineage>
</organism>
<evidence type="ECO:0000313" key="2">
    <source>
        <dbReference type="EMBL" id="QJH93465.1"/>
    </source>
</evidence>